<name>E1ZNC0_CHLVA</name>
<sequence length="165" mass="16081">MLGMGADPAAGLYLYGGFCQAGGLNGGVKQAAHAQSGPQNGALTSQDKMAVWAQQNALMAALHSSPCPELAAAALQSRWAAAAAAAGKPRGCGGGLVLPSGVPQAGHAPYPGPTPTVTLSTTPTLRVAPVAPVRVAQPSASLTPSGGSQERPGAGDNSTGSEQSS</sequence>
<evidence type="ECO:0000313" key="3">
    <source>
        <dbReference type="Proteomes" id="UP000008141"/>
    </source>
</evidence>
<organism evidence="3">
    <name type="scientific">Chlorella variabilis</name>
    <name type="common">Green alga</name>
    <dbReference type="NCBI Taxonomy" id="554065"/>
    <lineage>
        <taxon>Eukaryota</taxon>
        <taxon>Viridiplantae</taxon>
        <taxon>Chlorophyta</taxon>
        <taxon>core chlorophytes</taxon>
        <taxon>Trebouxiophyceae</taxon>
        <taxon>Chlorellales</taxon>
        <taxon>Chlorellaceae</taxon>
        <taxon>Chlorella clade</taxon>
        <taxon>Chlorella</taxon>
    </lineage>
</organism>
<dbReference type="KEGG" id="cvr:CHLNCDRAFT_138586"/>
<keyword evidence="3" id="KW-1185">Reference proteome</keyword>
<dbReference type="InParanoid" id="E1ZNC0"/>
<protein>
    <submittedName>
        <fullName evidence="2">Expressed protein</fullName>
    </submittedName>
</protein>
<dbReference type="Proteomes" id="UP000008141">
    <property type="component" value="Unassembled WGS sequence"/>
</dbReference>
<dbReference type="AlphaFoldDB" id="E1ZNC0"/>
<evidence type="ECO:0000256" key="1">
    <source>
        <dbReference type="SAM" id="MobiDB-lite"/>
    </source>
</evidence>
<feature type="compositionally biased region" description="Polar residues" evidence="1">
    <location>
        <begin position="156"/>
        <end position="165"/>
    </location>
</feature>
<evidence type="ECO:0000313" key="2">
    <source>
        <dbReference type="EMBL" id="EFN52657.1"/>
    </source>
</evidence>
<accession>E1ZNC0</accession>
<dbReference type="GeneID" id="17352071"/>
<dbReference type="EMBL" id="GL433855">
    <property type="protein sequence ID" value="EFN52657.1"/>
    <property type="molecule type" value="Genomic_DNA"/>
</dbReference>
<feature type="region of interest" description="Disordered" evidence="1">
    <location>
        <begin position="133"/>
        <end position="165"/>
    </location>
</feature>
<reference evidence="2 3" key="1">
    <citation type="journal article" date="2010" name="Plant Cell">
        <title>The Chlorella variabilis NC64A genome reveals adaptation to photosymbiosis, coevolution with viruses, and cryptic sex.</title>
        <authorList>
            <person name="Blanc G."/>
            <person name="Duncan G."/>
            <person name="Agarkova I."/>
            <person name="Borodovsky M."/>
            <person name="Gurnon J."/>
            <person name="Kuo A."/>
            <person name="Lindquist E."/>
            <person name="Lucas S."/>
            <person name="Pangilinan J."/>
            <person name="Polle J."/>
            <person name="Salamov A."/>
            <person name="Terry A."/>
            <person name="Yamada T."/>
            <person name="Dunigan D.D."/>
            <person name="Grigoriev I.V."/>
            <person name="Claverie J.M."/>
            <person name="Van Etten J.L."/>
        </authorList>
    </citation>
    <scope>NUCLEOTIDE SEQUENCE [LARGE SCALE GENOMIC DNA]</scope>
    <source>
        <strain evidence="2 3">NC64A</strain>
    </source>
</reference>
<feature type="compositionally biased region" description="Polar residues" evidence="1">
    <location>
        <begin position="138"/>
        <end position="148"/>
    </location>
</feature>
<gene>
    <name evidence="2" type="ORF">CHLNCDRAFT_138586</name>
</gene>
<dbReference type="RefSeq" id="XP_005844759.1">
    <property type="nucleotide sequence ID" value="XM_005844697.1"/>
</dbReference>
<proteinExistence type="predicted"/>